<dbReference type="PANTHER" id="PTHR47660">
    <property type="entry name" value="TRANSCRIPTION FACTOR WITH C2H2 AND ZN(2)-CYS(6) DNA BINDING DOMAIN (EUROFUNG)-RELATED-RELATED"/>
    <property type="match status" value="1"/>
</dbReference>
<dbReference type="CDD" id="cd00067">
    <property type="entry name" value="GAL4"/>
    <property type="match status" value="1"/>
</dbReference>
<dbReference type="EMBL" id="JAJSPL020000010">
    <property type="protein sequence ID" value="KAK7744564.1"/>
    <property type="molecule type" value="Genomic_DNA"/>
</dbReference>
<evidence type="ECO:0000256" key="5">
    <source>
        <dbReference type="ARBA" id="ARBA00023242"/>
    </source>
</evidence>
<evidence type="ECO:0000256" key="3">
    <source>
        <dbReference type="ARBA" id="ARBA00023015"/>
    </source>
</evidence>
<keyword evidence="5" id="KW-0539">Nucleus</keyword>
<dbReference type="SUPFAM" id="SSF57701">
    <property type="entry name" value="Zn2/Cys6 DNA-binding domain"/>
    <property type="match status" value="1"/>
</dbReference>
<reference evidence="8 9" key="1">
    <citation type="journal article" date="2023" name="PLoS ONE">
        <title>Cytospora paraplurivora sp. nov. isolated from orchards with fruit tree decline syndrome in Ontario, Canada.</title>
        <authorList>
            <person name="Ilyukhin E."/>
            <person name="Nguyen H.D.T."/>
            <person name="Castle A.J."/>
            <person name="Ellouze W."/>
        </authorList>
    </citation>
    <scope>NUCLEOTIDE SEQUENCE [LARGE SCALE GENOMIC DNA]</scope>
    <source>
        <strain evidence="8 9">FDS-564</strain>
    </source>
</reference>
<keyword evidence="4" id="KW-0804">Transcription</keyword>
<dbReference type="PANTHER" id="PTHR47660:SF3">
    <property type="entry name" value="FINGER DOMAIN PROTEIN, PUTATIVE (AFU_ORTHOLOGUE AFUA_4G03310)-RELATED"/>
    <property type="match status" value="1"/>
</dbReference>
<dbReference type="PROSITE" id="PS50048">
    <property type="entry name" value="ZN2_CY6_FUNGAL_2"/>
    <property type="match status" value="1"/>
</dbReference>
<keyword evidence="1" id="KW-0479">Metal-binding</keyword>
<organism evidence="8 9">
    <name type="scientific">Cytospora paraplurivora</name>
    <dbReference type="NCBI Taxonomy" id="2898453"/>
    <lineage>
        <taxon>Eukaryota</taxon>
        <taxon>Fungi</taxon>
        <taxon>Dikarya</taxon>
        <taxon>Ascomycota</taxon>
        <taxon>Pezizomycotina</taxon>
        <taxon>Sordariomycetes</taxon>
        <taxon>Sordariomycetidae</taxon>
        <taxon>Diaporthales</taxon>
        <taxon>Cytosporaceae</taxon>
        <taxon>Cytospora</taxon>
    </lineage>
</organism>
<proteinExistence type="predicted"/>
<dbReference type="Proteomes" id="UP001320245">
    <property type="component" value="Unassembled WGS sequence"/>
</dbReference>
<evidence type="ECO:0000259" key="7">
    <source>
        <dbReference type="PROSITE" id="PS50048"/>
    </source>
</evidence>
<gene>
    <name evidence="8" type="ORF">SLS53_003450</name>
</gene>
<accession>A0AAN9UAA4</accession>
<feature type="domain" description="Zn(2)-C6 fungal-type" evidence="7">
    <location>
        <begin position="19"/>
        <end position="49"/>
    </location>
</feature>
<feature type="region of interest" description="Disordered" evidence="6">
    <location>
        <begin position="48"/>
        <end position="89"/>
    </location>
</feature>
<feature type="region of interest" description="Disordered" evidence="6">
    <location>
        <begin position="1"/>
        <end position="22"/>
    </location>
</feature>
<dbReference type="AlphaFoldDB" id="A0AAN9UAA4"/>
<evidence type="ECO:0000313" key="8">
    <source>
        <dbReference type="EMBL" id="KAK7744564.1"/>
    </source>
</evidence>
<dbReference type="InterPro" id="IPR001138">
    <property type="entry name" value="Zn2Cys6_DnaBD"/>
</dbReference>
<name>A0AAN9UAA4_9PEZI</name>
<keyword evidence="9" id="KW-1185">Reference proteome</keyword>
<evidence type="ECO:0000256" key="2">
    <source>
        <dbReference type="ARBA" id="ARBA00022833"/>
    </source>
</evidence>
<keyword evidence="3" id="KW-0805">Transcription regulation</keyword>
<evidence type="ECO:0000256" key="4">
    <source>
        <dbReference type="ARBA" id="ARBA00023163"/>
    </source>
</evidence>
<dbReference type="GO" id="GO:0008270">
    <property type="term" value="F:zinc ion binding"/>
    <property type="evidence" value="ECO:0007669"/>
    <property type="project" value="InterPro"/>
</dbReference>
<evidence type="ECO:0000313" key="9">
    <source>
        <dbReference type="Proteomes" id="UP001320245"/>
    </source>
</evidence>
<dbReference type="Gene3D" id="4.10.240.10">
    <property type="entry name" value="Zn(2)-C6 fungal-type DNA-binding domain"/>
    <property type="match status" value="1"/>
</dbReference>
<keyword evidence="2" id="KW-0862">Zinc</keyword>
<dbReference type="Pfam" id="PF00172">
    <property type="entry name" value="Zn_clus"/>
    <property type="match status" value="1"/>
</dbReference>
<dbReference type="InterPro" id="IPR036864">
    <property type="entry name" value="Zn2-C6_fun-type_DNA-bd_sf"/>
</dbReference>
<dbReference type="SMART" id="SM00066">
    <property type="entry name" value="GAL4"/>
    <property type="match status" value="1"/>
</dbReference>
<protein>
    <recommendedName>
        <fullName evidence="7">Zn(2)-C6 fungal-type domain-containing protein</fullName>
    </recommendedName>
</protein>
<dbReference type="GO" id="GO:0000981">
    <property type="term" value="F:DNA-binding transcription factor activity, RNA polymerase II-specific"/>
    <property type="evidence" value="ECO:0007669"/>
    <property type="project" value="InterPro"/>
</dbReference>
<comment type="caution">
    <text evidence="8">The sequence shown here is derived from an EMBL/GenBank/DDBJ whole genome shotgun (WGS) entry which is preliminary data.</text>
</comment>
<sequence>MSPPLSKSERDDPPPRRKSCQACVKAKRRCDQRSPACLRCAQRKIQCQYPARPSQRPPSEWARSPLPPGVLTTSQPESHQPETAGRGETLLNAGDGTAQGLEWSESLWLGGEADGLQFNEVDLGAVEGQGPLLPPSNDGISSSAFLGQGDIFSNMYDPNIMDYNPTLANSGASPTAMDLAARPPLEFSAPRHLDMGALHHRLSSRLSYAIDQIKAAPRDMLLETATPWCHPLLYKDHMPRVMQAKNPVNAPVVMSCIDTRVSDLLESSLPENPIDSLARTQALLLYQIIRCFDGDIMARSSADASFSELRSSVSALSRHFAWTCGDESGSLGPVCKDADLPALPLQPWREAWKEWMFQESARRTYLVALFFTKTWGRLTGQDLEPLPECQTDPRYRLQSWTLSAHLWRAVDAYEFSLAWRERKHYVVTRKTIISTLAGAGPDDIEPFGKMLLATTLGIDEAKAWLGMIGAAL</sequence>
<evidence type="ECO:0000256" key="6">
    <source>
        <dbReference type="SAM" id="MobiDB-lite"/>
    </source>
</evidence>
<evidence type="ECO:0000256" key="1">
    <source>
        <dbReference type="ARBA" id="ARBA00022723"/>
    </source>
</evidence>